<evidence type="ECO:0000256" key="2">
    <source>
        <dbReference type="ARBA" id="ARBA00022448"/>
    </source>
</evidence>
<feature type="transmembrane region" description="Helical" evidence="7">
    <location>
        <begin position="253"/>
        <end position="273"/>
    </location>
</feature>
<feature type="transmembrane region" description="Helical" evidence="7">
    <location>
        <begin position="126"/>
        <end position="149"/>
    </location>
</feature>
<evidence type="ECO:0000313" key="9">
    <source>
        <dbReference type="Proteomes" id="UP001595975"/>
    </source>
</evidence>
<keyword evidence="3" id="KW-1003">Cell membrane</keyword>
<feature type="transmembrane region" description="Helical" evidence="7">
    <location>
        <begin position="285"/>
        <end position="305"/>
    </location>
</feature>
<dbReference type="Proteomes" id="UP001595975">
    <property type="component" value="Unassembled WGS sequence"/>
</dbReference>
<dbReference type="EMBL" id="JBHSOF010000015">
    <property type="protein sequence ID" value="MFC5664188.1"/>
    <property type="molecule type" value="Genomic_DNA"/>
</dbReference>
<keyword evidence="2" id="KW-0813">Transport</keyword>
<dbReference type="InterPro" id="IPR004776">
    <property type="entry name" value="Mem_transp_PIN-like"/>
</dbReference>
<dbReference type="Pfam" id="PF03547">
    <property type="entry name" value="Mem_trans"/>
    <property type="match status" value="2"/>
</dbReference>
<proteinExistence type="predicted"/>
<feature type="transmembrane region" description="Helical" evidence="7">
    <location>
        <begin position="6"/>
        <end position="25"/>
    </location>
</feature>
<feature type="transmembrane region" description="Helical" evidence="7">
    <location>
        <begin position="37"/>
        <end position="56"/>
    </location>
</feature>
<sequence length="308" mass="31935">MSSLHPLLSGFAPIWALTGVGYLLGRSGLLGEHAEQVLNRFVFHAAMPAALFLMISRTPLDRFANPSMVAFTASTVVACGLGLFVSYRLFGRGLPERTLGGMAAGYVNSANLGIPVAVQVLGDASFVGPVVLFQILVVTPTVLTVLDSGRAGLRAALTLPLRNPILLAVGLGAVLSATGWRPPAELNRSCELLGGAAVPTALVALGLSICHPPAVTGVSRYLEVGSAVAIKNLVQPLTAWAVGALVLDLPPHQLLTVVLFAALPSAQNVFTYAREYNHGAAFARDTVLASTLVSMATLSLVGWALGPV</sequence>
<feature type="transmembrane region" description="Helical" evidence="7">
    <location>
        <begin position="99"/>
        <end position="120"/>
    </location>
</feature>
<gene>
    <name evidence="8" type="ORF">ACFP3U_14485</name>
</gene>
<reference evidence="9" key="1">
    <citation type="journal article" date="2019" name="Int. J. Syst. Evol. Microbiol.">
        <title>The Global Catalogue of Microorganisms (GCM) 10K type strain sequencing project: providing services to taxonomists for standard genome sequencing and annotation.</title>
        <authorList>
            <consortium name="The Broad Institute Genomics Platform"/>
            <consortium name="The Broad Institute Genome Sequencing Center for Infectious Disease"/>
            <person name="Wu L."/>
            <person name="Ma J."/>
        </authorList>
    </citation>
    <scope>NUCLEOTIDE SEQUENCE [LARGE SCALE GENOMIC DNA]</scope>
    <source>
        <strain evidence="9">CGMCC 4.1437</strain>
    </source>
</reference>
<accession>A0ABW0X336</accession>
<evidence type="ECO:0000256" key="7">
    <source>
        <dbReference type="SAM" id="Phobius"/>
    </source>
</evidence>
<keyword evidence="5 7" id="KW-1133">Transmembrane helix</keyword>
<protein>
    <submittedName>
        <fullName evidence="8">AEC family transporter</fullName>
    </submittedName>
</protein>
<dbReference type="RefSeq" id="WP_380225891.1">
    <property type="nucleotide sequence ID" value="NZ_JBHSOF010000015.1"/>
</dbReference>
<keyword evidence="9" id="KW-1185">Reference proteome</keyword>
<feature type="transmembrane region" description="Helical" evidence="7">
    <location>
        <begin position="222"/>
        <end position="247"/>
    </location>
</feature>
<evidence type="ECO:0000313" key="8">
    <source>
        <dbReference type="EMBL" id="MFC5664188.1"/>
    </source>
</evidence>
<evidence type="ECO:0000256" key="5">
    <source>
        <dbReference type="ARBA" id="ARBA00022989"/>
    </source>
</evidence>
<evidence type="ECO:0000256" key="4">
    <source>
        <dbReference type="ARBA" id="ARBA00022692"/>
    </source>
</evidence>
<comment type="caution">
    <text evidence="8">The sequence shown here is derived from an EMBL/GenBank/DDBJ whole genome shotgun (WGS) entry which is preliminary data.</text>
</comment>
<feature type="transmembrane region" description="Helical" evidence="7">
    <location>
        <begin position="161"/>
        <end position="180"/>
    </location>
</feature>
<keyword evidence="6 7" id="KW-0472">Membrane</keyword>
<evidence type="ECO:0000256" key="3">
    <source>
        <dbReference type="ARBA" id="ARBA00022475"/>
    </source>
</evidence>
<dbReference type="PANTHER" id="PTHR36838:SF3">
    <property type="entry name" value="TRANSPORTER AUXIN EFFLUX CARRIER EC FAMILY"/>
    <property type="match status" value="1"/>
</dbReference>
<keyword evidence="4 7" id="KW-0812">Transmembrane</keyword>
<comment type="subcellular location">
    <subcellularLocation>
        <location evidence="1">Membrane</location>
        <topology evidence="1">Multi-pass membrane protein</topology>
    </subcellularLocation>
</comment>
<dbReference type="PANTHER" id="PTHR36838">
    <property type="entry name" value="AUXIN EFFLUX CARRIER FAMILY PROTEIN"/>
    <property type="match status" value="1"/>
</dbReference>
<organism evidence="8 9">
    <name type="scientific">Kitasatospora misakiensis</name>
    <dbReference type="NCBI Taxonomy" id="67330"/>
    <lineage>
        <taxon>Bacteria</taxon>
        <taxon>Bacillati</taxon>
        <taxon>Actinomycetota</taxon>
        <taxon>Actinomycetes</taxon>
        <taxon>Kitasatosporales</taxon>
        <taxon>Streptomycetaceae</taxon>
        <taxon>Kitasatospora</taxon>
    </lineage>
</organism>
<name>A0ABW0X336_9ACTN</name>
<feature type="transmembrane region" description="Helical" evidence="7">
    <location>
        <begin position="192"/>
        <end position="210"/>
    </location>
</feature>
<feature type="transmembrane region" description="Helical" evidence="7">
    <location>
        <begin position="68"/>
        <end position="87"/>
    </location>
</feature>
<evidence type="ECO:0000256" key="1">
    <source>
        <dbReference type="ARBA" id="ARBA00004141"/>
    </source>
</evidence>
<evidence type="ECO:0000256" key="6">
    <source>
        <dbReference type="ARBA" id="ARBA00023136"/>
    </source>
</evidence>